<evidence type="ECO:0000256" key="5">
    <source>
        <dbReference type="PROSITE-ProRule" id="PRU00047"/>
    </source>
</evidence>
<evidence type="ECO:0000256" key="3">
    <source>
        <dbReference type="ARBA" id="ARBA00022490"/>
    </source>
</evidence>
<evidence type="ECO:0000256" key="4">
    <source>
        <dbReference type="ARBA" id="ARBA00023054"/>
    </source>
</evidence>
<keyword evidence="5" id="KW-0479">Metal-binding</keyword>
<evidence type="ECO:0000256" key="1">
    <source>
        <dbReference type="ARBA" id="ARBA00004496"/>
    </source>
</evidence>
<gene>
    <name evidence="9" type="ORF">BLNAU_15755</name>
</gene>
<feature type="region of interest" description="Disordered" evidence="7">
    <location>
        <begin position="373"/>
        <end position="393"/>
    </location>
</feature>
<feature type="compositionally biased region" description="Basic residues" evidence="7">
    <location>
        <begin position="973"/>
        <end position="983"/>
    </location>
</feature>
<feature type="domain" description="CCHC-type" evidence="8">
    <location>
        <begin position="1025"/>
        <end position="1040"/>
    </location>
</feature>
<evidence type="ECO:0000256" key="7">
    <source>
        <dbReference type="SAM" id="MobiDB-lite"/>
    </source>
</evidence>
<protein>
    <submittedName>
        <fullName evidence="9">Ribosome quality control complex subunit NEMF</fullName>
    </submittedName>
</protein>
<dbReference type="Pfam" id="PF00098">
    <property type="entry name" value="zf-CCHC"/>
    <property type="match status" value="1"/>
</dbReference>
<comment type="similarity">
    <text evidence="2">Belongs to the NEMF family.</text>
</comment>
<keyword evidence="10" id="KW-1185">Reference proteome</keyword>
<keyword evidence="5" id="KW-0862">Zinc</keyword>
<dbReference type="PROSITE" id="PS50158">
    <property type="entry name" value="ZF_CCHC"/>
    <property type="match status" value="1"/>
</dbReference>
<feature type="compositionally biased region" description="Basic and acidic residues" evidence="7">
    <location>
        <begin position="815"/>
        <end position="837"/>
    </location>
</feature>
<dbReference type="Proteomes" id="UP001281761">
    <property type="component" value="Unassembled WGS sequence"/>
</dbReference>
<feature type="compositionally biased region" description="Basic and acidic residues" evidence="7">
    <location>
        <begin position="950"/>
        <end position="972"/>
    </location>
</feature>
<evidence type="ECO:0000259" key="8">
    <source>
        <dbReference type="PROSITE" id="PS50158"/>
    </source>
</evidence>
<sequence length="1189" mass="134942">MKTRFSFLDTVIEAGSLRFLIGKRLNNIYEITPTLLLLKFSQETEKSFVLIESGKRVHSTIFTREIREKRSQFLQNCRKYIKTRKLEQVIQVGVDRIVCLVFGQGENQHNLIVELYTPGNILITDHTHRILCILQPKPEASPPQIVGSVYDIMAARQHETMSPQLIYRNLFNSVTSALQKQEQAHQTEPTPQKGKDTKQKGKGGKQQQPQQQKKRKEQPITLMSCLLSTLEYGRDIIDHVLCQLKYSPNTPLVLPSANEQISEESNAFVVTEDALFVHALSDKFLQAEALLHQRASEQGKGYILFKYVKQTDESKEPGLRQQFEDFFPLLLSHTAAQVGRASNPPKEGDFGVMEFDTFDQTLDTYFSTIEEKQDAQNKDTQEQSAMTRLKSIEDGQKQRLEEIEYRIEENRIKGEMVQMLSTQFQACLDVVNALIAQGHDWGMIERLLKQHAKMGDFTSKQIKKIHFKTNEIDVEIDNGDGEEDVPEPEPEEVEPQRRKKKKNQEAPNQPKLSVEERVQKLTTSKILVRLDLSLSAQANSRKFFDQMRELQNDLKKARAGAVQAIKAAREKAEIKVQKATEVKEKQMKKVRRRFWFEKFDWFVTSDGFLVLCGRDATTNEMIVKRYMKEDDIYVHANIAGAASLLIKGKKGIHAGLSENECGIPPRTILEAGVMAAAHTKGWSKGVMDVGAWWVRPNQVKVAAPTGQFMGKGSFLVVGKHHDIAINSTEMGFALLFMIDEESVKRRKERGERLICAYTDDDDEVEDQTGAEELPAIEDQPEEEKGDNDEGDGKDEKEDEKLSPEPEEDEEPTPSPKEEDPTPSPKEEDPTPSPKEDESPQPTPEKDNESEEDESESEEEEEEKEEQMEQSSSESDILSNVPAEQLIALGMPNPKKGKHIMVPKPTQKLKRGQKGKYKKMREKYGEQDEEERQLRMELIHGRADTSLPQFLRDEEERKQAKLSKEPKKDDRKERKGCKKGNTKGKKTEKVAEPTPEPAPPVKFTSFYGQTELTQTDSLDPATELVCFYCKEKGHKKSDCPSLKKDQLSGKVKASNDTTPQSSIDTALSQISALVCDPSPEDEIIAAIPTVVPYTVARTYKYFVKMVPGPKKPGRVAKESVDLFMAHPDATEAELKCIKALDDTELVQQMIGPVKIDNPELAKALAKKNEREKQMKKKKALELQKVMIEMK</sequence>
<feature type="compositionally biased region" description="Basic residues" evidence="7">
    <location>
        <begin position="894"/>
        <end position="920"/>
    </location>
</feature>
<dbReference type="Pfam" id="PF11923">
    <property type="entry name" value="NFACT-C"/>
    <property type="match status" value="1"/>
</dbReference>
<dbReference type="InterPro" id="IPR021846">
    <property type="entry name" value="NFACT-C"/>
</dbReference>
<dbReference type="InterPro" id="IPR036875">
    <property type="entry name" value="Znf_CCHC_sf"/>
</dbReference>
<evidence type="ECO:0000256" key="2">
    <source>
        <dbReference type="ARBA" id="ARBA00008318"/>
    </source>
</evidence>
<dbReference type="EMBL" id="JARBJD010000159">
    <property type="protein sequence ID" value="KAK2949274.1"/>
    <property type="molecule type" value="Genomic_DNA"/>
</dbReference>
<proteinExistence type="inferred from homology"/>
<dbReference type="SMART" id="SM00343">
    <property type="entry name" value="ZnF_C2HC"/>
    <property type="match status" value="1"/>
</dbReference>
<reference evidence="9 10" key="1">
    <citation type="journal article" date="2022" name="bioRxiv">
        <title>Genomics of Preaxostyla Flagellates Illuminates Evolutionary Transitions and the Path Towards Mitochondrial Loss.</title>
        <authorList>
            <person name="Novak L.V.F."/>
            <person name="Treitli S.C."/>
            <person name="Pyrih J."/>
            <person name="Halakuc P."/>
            <person name="Pipaliya S.V."/>
            <person name="Vacek V."/>
            <person name="Brzon O."/>
            <person name="Soukal P."/>
            <person name="Eme L."/>
            <person name="Dacks J.B."/>
            <person name="Karnkowska A."/>
            <person name="Elias M."/>
            <person name="Hampl V."/>
        </authorList>
    </citation>
    <scope>NUCLEOTIDE SEQUENCE [LARGE SCALE GENOMIC DNA]</scope>
    <source>
        <strain evidence="9">NAU3</strain>
        <tissue evidence="9">Gut</tissue>
    </source>
</reference>
<comment type="caution">
    <text evidence="9">The sequence shown here is derived from an EMBL/GenBank/DDBJ whole genome shotgun (WGS) entry which is preliminary data.</text>
</comment>
<name>A0ABQ9XD19_9EUKA</name>
<keyword evidence="4 6" id="KW-0175">Coiled coil</keyword>
<dbReference type="Gene3D" id="4.10.60.10">
    <property type="entry name" value="Zinc finger, CCHC-type"/>
    <property type="match status" value="1"/>
</dbReference>
<feature type="region of interest" description="Disordered" evidence="7">
    <location>
        <begin position="178"/>
        <end position="218"/>
    </location>
</feature>
<feature type="compositionally biased region" description="Polar residues" evidence="7">
    <location>
        <begin position="178"/>
        <end position="188"/>
    </location>
</feature>
<feature type="compositionally biased region" description="Acidic residues" evidence="7">
    <location>
        <begin position="473"/>
        <end position="493"/>
    </location>
</feature>
<dbReference type="InterPro" id="IPR001878">
    <property type="entry name" value="Znf_CCHC"/>
</dbReference>
<feature type="compositionally biased region" description="Acidic residues" evidence="7">
    <location>
        <begin position="758"/>
        <end position="792"/>
    </location>
</feature>
<dbReference type="InterPro" id="IPR008532">
    <property type="entry name" value="NFACT_RNA-bd"/>
</dbReference>
<evidence type="ECO:0000256" key="6">
    <source>
        <dbReference type="SAM" id="Coils"/>
    </source>
</evidence>
<dbReference type="Pfam" id="PF05833">
    <property type="entry name" value="NFACT_N"/>
    <property type="match status" value="1"/>
</dbReference>
<dbReference type="Gene3D" id="2.30.310.10">
    <property type="entry name" value="ibrinogen binding protein from staphylococcus aureus domain"/>
    <property type="match status" value="1"/>
</dbReference>
<feature type="compositionally biased region" description="Acidic residues" evidence="7">
    <location>
        <begin position="847"/>
        <end position="867"/>
    </location>
</feature>
<feature type="compositionally biased region" description="Basic and acidic residues" evidence="7">
    <location>
        <begin position="793"/>
        <end position="803"/>
    </location>
</feature>
<evidence type="ECO:0000313" key="9">
    <source>
        <dbReference type="EMBL" id="KAK2949274.1"/>
    </source>
</evidence>
<feature type="region of interest" description="Disordered" evidence="7">
    <location>
        <begin position="757"/>
        <end position="1002"/>
    </location>
</feature>
<feature type="region of interest" description="Disordered" evidence="7">
    <location>
        <begin position="473"/>
        <end position="514"/>
    </location>
</feature>
<dbReference type="PANTHER" id="PTHR15239:SF6">
    <property type="entry name" value="RIBOSOME QUALITY CONTROL COMPLEX SUBUNIT NEMF"/>
    <property type="match status" value="1"/>
</dbReference>
<dbReference type="InterPro" id="IPR051608">
    <property type="entry name" value="RQC_Subunit_NEMF"/>
</dbReference>
<keyword evidence="3" id="KW-0963">Cytoplasm</keyword>
<organism evidence="9 10">
    <name type="scientific">Blattamonas nauphoetae</name>
    <dbReference type="NCBI Taxonomy" id="2049346"/>
    <lineage>
        <taxon>Eukaryota</taxon>
        <taxon>Metamonada</taxon>
        <taxon>Preaxostyla</taxon>
        <taxon>Oxymonadida</taxon>
        <taxon>Blattamonas</taxon>
    </lineage>
</organism>
<dbReference type="Pfam" id="PF05670">
    <property type="entry name" value="NFACT-R_1"/>
    <property type="match status" value="1"/>
</dbReference>
<dbReference type="SUPFAM" id="SSF57756">
    <property type="entry name" value="Retrovirus zinc finger-like domains"/>
    <property type="match status" value="1"/>
</dbReference>
<feature type="coiled-coil region" evidence="6">
    <location>
        <begin position="547"/>
        <end position="589"/>
    </location>
</feature>
<feature type="compositionally biased region" description="Basic and acidic residues" evidence="7">
    <location>
        <begin position="921"/>
        <end position="942"/>
    </location>
</feature>
<keyword evidence="5" id="KW-0863">Zinc-finger</keyword>
<accession>A0ABQ9XD19</accession>
<evidence type="ECO:0000313" key="10">
    <source>
        <dbReference type="Proteomes" id="UP001281761"/>
    </source>
</evidence>
<comment type="subcellular location">
    <subcellularLocation>
        <location evidence="1">Cytoplasm</location>
    </subcellularLocation>
</comment>
<dbReference type="PANTHER" id="PTHR15239">
    <property type="entry name" value="NUCLEAR EXPORT MEDIATOR FACTOR NEMF"/>
    <property type="match status" value="1"/>
</dbReference>